<dbReference type="OrthoDB" id="9803238at2"/>
<dbReference type="SUPFAM" id="SSF53756">
    <property type="entry name" value="UDP-Glycosyltransferase/glycogen phosphorylase"/>
    <property type="match status" value="1"/>
</dbReference>
<proteinExistence type="inferred from homology"/>
<accession>A0A4R9JET3</accession>
<dbReference type="CDD" id="cd03786">
    <property type="entry name" value="GTB_UDP-GlcNAc_2-Epimerase"/>
    <property type="match status" value="1"/>
</dbReference>
<evidence type="ECO:0000313" key="3">
    <source>
        <dbReference type="EMBL" id="TGL37118.1"/>
    </source>
</evidence>
<dbReference type="PANTHER" id="PTHR43174">
    <property type="entry name" value="UDP-N-ACETYLGLUCOSAMINE 2-EPIMERASE"/>
    <property type="match status" value="1"/>
</dbReference>
<dbReference type="Proteomes" id="UP000298125">
    <property type="component" value="Unassembled WGS sequence"/>
</dbReference>
<name>A0A4R9JET3_9LEPT</name>
<dbReference type="EMBL" id="RQGA01000014">
    <property type="protein sequence ID" value="TGL37118.1"/>
    <property type="molecule type" value="Genomic_DNA"/>
</dbReference>
<gene>
    <name evidence="3" type="ORF">EHQ49_12750</name>
</gene>
<dbReference type="PANTHER" id="PTHR43174:SF1">
    <property type="entry name" value="UDP-N-ACETYLGLUCOSAMINE 2-EPIMERASE"/>
    <property type="match status" value="1"/>
</dbReference>
<dbReference type="AlphaFoldDB" id="A0A4R9JET3"/>
<dbReference type="RefSeq" id="WP_135580066.1">
    <property type="nucleotide sequence ID" value="NZ_RQGA01000014.1"/>
</dbReference>
<organism evidence="3 4">
    <name type="scientific">Leptospira perdikensis</name>
    <dbReference type="NCBI Taxonomy" id="2484948"/>
    <lineage>
        <taxon>Bacteria</taxon>
        <taxon>Pseudomonadati</taxon>
        <taxon>Spirochaetota</taxon>
        <taxon>Spirochaetia</taxon>
        <taxon>Leptospirales</taxon>
        <taxon>Leptospiraceae</taxon>
        <taxon>Leptospira</taxon>
    </lineage>
</organism>
<feature type="domain" description="UDP-N-acetylglucosamine 2-epimerase" evidence="2">
    <location>
        <begin position="28"/>
        <end position="361"/>
    </location>
</feature>
<comment type="caution">
    <text evidence="3">The sequence shown here is derived from an EMBL/GenBank/DDBJ whole genome shotgun (WGS) entry which is preliminary data.</text>
</comment>
<dbReference type="GO" id="GO:0008761">
    <property type="term" value="F:UDP-N-acetylglucosamine 2-epimerase activity"/>
    <property type="evidence" value="ECO:0007669"/>
    <property type="project" value="UniProtKB-EC"/>
</dbReference>
<sequence>MNKLKVFTIIGTRPEIIRLSRVLNALDKACDHKIIHTGQNYDFELNEIFFQDLGIRKPDYFLEAAGGNGAETIGNIIIRFDELLSNDVPDAILVLGDTNSCLSVIPAKRRKIPIFHMEAGNRCFDLRVPEEINRRIVDHTADINLTYSSIAREYLLREGLPPDQVIKTGSPMFEVLNHYMSGIQSSKILDQLNLKSKEYFLVSAHREENIDSDQNFNSLVDTLNTISEKYNFPVIVSTHPRTQKKIDRLNINFHKNVKLLKPLGFMDYNKLQIESKAVLSDSGTITEESSILKFSALNIREAHERPEGMEEAAVMMVGLNKERILQALELLDDTGVNYFDNSRVVSDYSMPNVSTKVVRIIYSYTDYVNRIVWKKY</sequence>
<dbReference type="InterPro" id="IPR003331">
    <property type="entry name" value="UDP_GlcNAc_Epimerase_2_dom"/>
</dbReference>
<evidence type="ECO:0000259" key="2">
    <source>
        <dbReference type="Pfam" id="PF02350"/>
    </source>
</evidence>
<dbReference type="Gene3D" id="3.40.50.2000">
    <property type="entry name" value="Glycogen Phosphorylase B"/>
    <property type="match status" value="2"/>
</dbReference>
<evidence type="ECO:0000313" key="4">
    <source>
        <dbReference type="Proteomes" id="UP000298125"/>
    </source>
</evidence>
<dbReference type="InterPro" id="IPR029767">
    <property type="entry name" value="WecB-like"/>
</dbReference>
<reference evidence="3" key="1">
    <citation type="journal article" date="2019" name="PLoS Negl. Trop. Dis.">
        <title>Revisiting the worldwide diversity of Leptospira species in the environment.</title>
        <authorList>
            <person name="Vincent A.T."/>
            <person name="Schiettekatte O."/>
            <person name="Bourhy P."/>
            <person name="Veyrier F.J."/>
            <person name="Picardeau M."/>
        </authorList>
    </citation>
    <scope>NUCLEOTIDE SEQUENCE [LARGE SCALE GENOMIC DNA]</scope>
    <source>
        <strain evidence="3">201702692</strain>
    </source>
</reference>
<protein>
    <submittedName>
        <fullName evidence="3">UDP-N-acetylglucosamine 2-epimerase (Non-hydrolyzing)</fullName>
        <ecNumber evidence="3">5.1.3.14</ecNumber>
    </submittedName>
</protein>
<evidence type="ECO:0000256" key="1">
    <source>
        <dbReference type="RuleBase" id="RU003513"/>
    </source>
</evidence>
<keyword evidence="1 3" id="KW-0413">Isomerase</keyword>
<dbReference type="NCBIfam" id="TIGR00236">
    <property type="entry name" value="wecB"/>
    <property type="match status" value="1"/>
</dbReference>
<comment type="similarity">
    <text evidence="1">Belongs to the UDP-N-acetylglucosamine 2-epimerase family.</text>
</comment>
<dbReference type="EC" id="5.1.3.14" evidence="3"/>
<dbReference type="Pfam" id="PF02350">
    <property type="entry name" value="Epimerase_2"/>
    <property type="match status" value="1"/>
</dbReference>
<keyword evidence="4" id="KW-1185">Reference proteome</keyword>